<evidence type="ECO:0000256" key="1">
    <source>
        <dbReference type="ARBA" id="ARBA00003408"/>
    </source>
</evidence>
<dbReference type="PANTHER" id="PTHR43298:SF2">
    <property type="entry name" value="FMN_FAD EXPORTER YEEO-RELATED"/>
    <property type="match status" value="1"/>
</dbReference>
<feature type="transmembrane region" description="Helical" evidence="13">
    <location>
        <begin position="409"/>
        <end position="428"/>
    </location>
</feature>
<keyword evidence="10" id="KW-0406">Ion transport</keyword>
<feature type="transmembrane region" description="Helical" evidence="13">
    <location>
        <begin position="106"/>
        <end position="124"/>
    </location>
</feature>
<dbReference type="GO" id="GO:0015297">
    <property type="term" value="F:antiporter activity"/>
    <property type="evidence" value="ECO:0007669"/>
    <property type="project" value="UniProtKB-KW"/>
</dbReference>
<dbReference type="Pfam" id="PF01554">
    <property type="entry name" value="MatE"/>
    <property type="match status" value="2"/>
</dbReference>
<dbReference type="EMBL" id="NIOJ01000060">
    <property type="protein sequence ID" value="PNT95726.1"/>
    <property type="molecule type" value="Genomic_DNA"/>
</dbReference>
<keyword evidence="7" id="KW-1003">Cell membrane</keyword>
<evidence type="ECO:0000256" key="6">
    <source>
        <dbReference type="ARBA" id="ARBA00022449"/>
    </source>
</evidence>
<comment type="subcellular location">
    <subcellularLocation>
        <location evidence="2">Cell membrane</location>
        <topology evidence="2">Multi-pass membrane protein</topology>
    </subcellularLocation>
</comment>
<dbReference type="Proteomes" id="UP000236151">
    <property type="component" value="Unassembled WGS sequence"/>
</dbReference>
<reference evidence="15" key="1">
    <citation type="submission" date="2017-06" db="EMBL/GenBank/DDBJ databases">
        <title>Investigating the central metabolism of Clostridium thermosuccinogenes.</title>
        <authorList>
            <person name="Koendjbiharie J.G."/>
            <person name="Van Kranenburg R."/>
            <person name="Vriesendorp B."/>
        </authorList>
    </citation>
    <scope>NUCLEOTIDE SEQUENCE [LARGE SCALE GENOMIC DNA]</scope>
    <source>
        <strain evidence="15">DSM 5806</strain>
    </source>
</reference>
<dbReference type="InterPro" id="IPR048279">
    <property type="entry name" value="MdtK-like"/>
</dbReference>
<keyword evidence="11 13" id="KW-0472">Membrane</keyword>
<dbReference type="KEGG" id="cthd:CDO33_12695"/>
<comment type="caution">
    <text evidence="14">The sequence shown here is derived from an EMBL/GenBank/DDBJ whole genome shotgun (WGS) entry which is preliminary data.</text>
</comment>
<keyword evidence="6" id="KW-0050">Antiport</keyword>
<protein>
    <recommendedName>
        <fullName evidence="4">Probable multidrug resistance protein NorM</fullName>
    </recommendedName>
    <alternativeName>
        <fullName evidence="12">Multidrug-efflux transporter</fullName>
    </alternativeName>
</protein>
<dbReference type="RefSeq" id="WP_103082842.1">
    <property type="nucleotide sequence ID" value="NZ_CP021850.1"/>
</dbReference>
<evidence type="ECO:0000256" key="11">
    <source>
        <dbReference type="ARBA" id="ARBA00023136"/>
    </source>
</evidence>
<keyword evidence="15" id="KW-1185">Reference proteome</keyword>
<dbReference type="GO" id="GO:0042910">
    <property type="term" value="F:xenobiotic transmembrane transporter activity"/>
    <property type="evidence" value="ECO:0007669"/>
    <property type="project" value="InterPro"/>
</dbReference>
<feature type="transmembrane region" description="Helical" evidence="13">
    <location>
        <begin position="380"/>
        <end position="402"/>
    </location>
</feature>
<dbReference type="PANTHER" id="PTHR43298">
    <property type="entry name" value="MULTIDRUG RESISTANCE PROTEIN NORM-RELATED"/>
    <property type="match status" value="1"/>
</dbReference>
<feature type="transmembrane region" description="Helical" evidence="13">
    <location>
        <begin position="21"/>
        <end position="40"/>
    </location>
</feature>
<evidence type="ECO:0000256" key="4">
    <source>
        <dbReference type="ARBA" id="ARBA00020268"/>
    </source>
</evidence>
<evidence type="ECO:0000256" key="10">
    <source>
        <dbReference type="ARBA" id="ARBA00023065"/>
    </source>
</evidence>
<dbReference type="InterPro" id="IPR050222">
    <property type="entry name" value="MATE_MdtK"/>
</dbReference>
<keyword evidence="9 13" id="KW-1133">Transmembrane helix</keyword>
<accession>A0A2K2FAC2</accession>
<comment type="similarity">
    <text evidence="3">Belongs to the multi antimicrobial extrusion (MATE) (TC 2.A.66.1) family.</text>
</comment>
<organism evidence="14 15">
    <name type="scientific">Clostridium thermosuccinogenes</name>
    <dbReference type="NCBI Taxonomy" id="84032"/>
    <lineage>
        <taxon>Bacteria</taxon>
        <taxon>Bacillati</taxon>
        <taxon>Bacillota</taxon>
        <taxon>Clostridia</taxon>
        <taxon>Eubacteriales</taxon>
        <taxon>Clostridiaceae</taxon>
        <taxon>Clostridium</taxon>
    </lineage>
</organism>
<comment type="function">
    <text evidence="1">Multidrug efflux pump.</text>
</comment>
<keyword evidence="5" id="KW-0813">Transport</keyword>
<gene>
    <name evidence="14" type="ORF">CDQ84_16520</name>
</gene>
<feature type="transmembrane region" description="Helical" evidence="13">
    <location>
        <begin position="307"/>
        <end position="330"/>
    </location>
</feature>
<feature type="transmembrane region" description="Helical" evidence="13">
    <location>
        <begin position="186"/>
        <end position="204"/>
    </location>
</feature>
<dbReference type="InterPro" id="IPR002528">
    <property type="entry name" value="MATE_fam"/>
</dbReference>
<evidence type="ECO:0000256" key="5">
    <source>
        <dbReference type="ARBA" id="ARBA00022448"/>
    </source>
</evidence>
<evidence type="ECO:0000313" key="14">
    <source>
        <dbReference type="EMBL" id="PNT95726.1"/>
    </source>
</evidence>
<dbReference type="NCBIfam" id="TIGR00797">
    <property type="entry name" value="matE"/>
    <property type="match status" value="1"/>
</dbReference>
<dbReference type="PIRSF" id="PIRSF006603">
    <property type="entry name" value="DinF"/>
    <property type="match status" value="1"/>
</dbReference>
<dbReference type="AlphaFoldDB" id="A0A2K2FAC2"/>
<dbReference type="OrthoDB" id="9780160at2"/>
<feature type="transmembrane region" description="Helical" evidence="13">
    <location>
        <begin position="216"/>
        <end position="235"/>
    </location>
</feature>
<sequence length="489" mass="53992">MKQIASTGAFSKFRNTFIGDRKFYTTVFMLVLPLIVQNAISNFVNLLDNIMIGQVGTPQMSGVAIANQLIFVFNLTIFGGLSGAGIFGAQFFGAEDHDGLRYTVRFKLWTITVTLAVAIALFLTRGDQLIFLYLTGEGDAAERAAMLEYGRSYLRIMLWGLLPFTLSQAYGGTLREMGETLLPMKASLAGVITNLCLNYILIYGKLGFPALGVEGAAIATVISRFVELAIIFVYAHRHPGRFRFVEGLYRSIRIPKGLAFNIFKKGIPLLVNELFWSLGMTTLMQIFSTRGLNVVAAINISNTITNLFNVFIFSMGSAVAVMVGQALGANDIPRAKQTAWRLMFFNVCICIVVGGALAVTSPFIPYIYNTTDDVRMLATRFMLTCAMYMGFNAVTNCVYFTIRSGGKTFITFLFDSVYTWVVFVPVTYVLARFTSLDISILYPICYSTDIIKFIIGIIIIKSGNWAQNIVSDTTSNVCNECVEPNADAL</sequence>
<evidence type="ECO:0000256" key="13">
    <source>
        <dbReference type="SAM" id="Phobius"/>
    </source>
</evidence>
<evidence type="ECO:0000256" key="3">
    <source>
        <dbReference type="ARBA" id="ARBA00010199"/>
    </source>
</evidence>
<evidence type="ECO:0000256" key="12">
    <source>
        <dbReference type="ARBA" id="ARBA00031636"/>
    </source>
</evidence>
<evidence type="ECO:0000256" key="8">
    <source>
        <dbReference type="ARBA" id="ARBA00022692"/>
    </source>
</evidence>
<evidence type="ECO:0000256" key="7">
    <source>
        <dbReference type="ARBA" id="ARBA00022475"/>
    </source>
</evidence>
<feature type="transmembrane region" description="Helical" evidence="13">
    <location>
        <begin position="69"/>
        <end position="94"/>
    </location>
</feature>
<evidence type="ECO:0000256" key="2">
    <source>
        <dbReference type="ARBA" id="ARBA00004651"/>
    </source>
</evidence>
<dbReference type="GO" id="GO:0005886">
    <property type="term" value="C:plasma membrane"/>
    <property type="evidence" value="ECO:0007669"/>
    <property type="project" value="UniProtKB-SubCell"/>
</dbReference>
<feature type="transmembrane region" description="Helical" evidence="13">
    <location>
        <begin position="440"/>
        <end position="460"/>
    </location>
</feature>
<dbReference type="GO" id="GO:0006811">
    <property type="term" value="P:monoatomic ion transport"/>
    <property type="evidence" value="ECO:0007669"/>
    <property type="project" value="UniProtKB-KW"/>
</dbReference>
<keyword evidence="8 13" id="KW-0812">Transmembrane</keyword>
<feature type="transmembrane region" description="Helical" evidence="13">
    <location>
        <begin position="342"/>
        <end position="368"/>
    </location>
</feature>
<evidence type="ECO:0000256" key="9">
    <source>
        <dbReference type="ARBA" id="ARBA00022989"/>
    </source>
</evidence>
<name>A0A2K2FAC2_9CLOT</name>
<proteinExistence type="inferred from homology"/>
<evidence type="ECO:0000313" key="15">
    <source>
        <dbReference type="Proteomes" id="UP000236151"/>
    </source>
</evidence>